<reference evidence="1 2" key="1">
    <citation type="journal article" date="2014" name="Genome Announc.">
        <title>Draft Genome Sequence of Amycolatopsis lurida NRRL 2430, Producer of the Glycopeptide Family Antibiotic Ristocetin.</title>
        <authorList>
            <person name="Kwun M.J."/>
            <person name="Hong H.J."/>
        </authorList>
    </citation>
    <scope>NUCLEOTIDE SEQUENCE [LARGE SCALE GENOMIC DNA]</scope>
    <source>
        <strain evidence="1 2">NRRL 2430</strain>
    </source>
</reference>
<keyword evidence="2" id="KW-1185">Reference proteome</keyword>
<dbReference type="Proteomes" id="UP000256220">
    <property type="component" value="Unassembled WGS sequence"/>
</dbReference>
<evidence type="ECO:0000313" key="2">
    <source>
        <dbReference type="Proteomes" id="UP000256220"/>
    </source>
</evidence>
<gene>
    <name evidence="1" type="ORF">BB31_25245</name>
</gene>
<dbReference type="AlphaFoldDB" id="A0A2P2FP37"/>
<comment type="caution">
    <text evidence="1">The sequence shown here is derived from an EMBL/GenBank/DDBJ whole genome shotgun (WGS) entry which is preliminary data.</text>
</comment>
<sequence length="88" mass="10297">MDPFCGYGCLRYLIDRQFDGNRHLVASAMDLHGELGDFEEPAKQRLRRTGQLELEMREPFEAVQVRRRGLRRLLLVLGVEMCDRCHCC</sequence>
<name>A0A2P2FP37_AMYLU</name>
<accession>A0A2P2FP37</accession>
<organism evidence="1 2">
    <name type="scientific">Amycolatopsis lurida NRRL 2430</name>
    <dbReference type="NCBI Taxonomy" id="1460371"/>
    <lineage>
        <taxon>Bacteria</taxon>
        <taxon>Bacillati</taxon>
        <taxon>Actinomycetota</taxon>
        <taxon>Actinomycetes</taxon>
        <taxon>Pseudonocardiales</taxon>
        <taxon>Pseudonocardiaceae</taxon>
        <taxon>Amycolatopsis</taxon>
    </lineage>
</organism>
<protein>
    <submittedName>
        <fullName evidence="1">Uncharacterized protein</fullName>
    </submittedName>
</protein>
<proteinExistence type="predicted"/>
<dbReference type="EMBL" id="JFBM01000024">
    <property type="protein sequence ID" value="KFU78479.1"/>
    <property type="molecule type" value="Genomic_DNA"/>
</dbReference>
<evidence type="ECO:0000313" key="1">
    <source>
        <dbReference type="EMBL" id="KFU78479.1"/>
    </source>
</evidence>